<dbReference type="InterPro" id="IPR023214">
    <property type="entry name" value="HAD_sf"/>
</dbReference>
<keyword evidence="6 13" id="KW-0812">Transmembrane</keyword>
<dbReference type="SUPFAM" id="SSF81665">
    <property type="entry name" value="Calcium ATPase, transmembrane domain M"/>
    <property type="match status" value="1"/>
</dbReference>
<dbReference type="Gene3D" id="3.40.1110.10">
    <property type="entry name" value="Calcium-transporting ATPase, cytoplasmic domain N"/>
    <property type="match status" value="1"/>
</dbReference>
<keyword evidence="9" id="KW-1278">Translocase</keyword>
<dbReference type="GO" id="GO:0005524">
    <property type="term" value="F:ATP binding"/>
    <property type="evidence" value="ECO:0007669"/>
    <property type="project" value="InterPro"/>
</dbReference>
<evidence type="ECO:0000256" key="8">
    <source>
        <dbReference type="ARBA" id="ARBA00022842"/>
    </source>
</evidence>
<feature type="transmembrane region" description="Helical" evidence="13">
    <location>
        <begin position="158"/>
        <end position="175"/>
    </location>
</feature>
<dbReference type="Gene3D" id="2.70.150.10">
    <property type="entry name" value="Calcium-transporting ATPase, cytoplasmic transduction domain A"/>
    <property type="match status" value="1"/>
</dbReference>
<evidence type="ECO:0000256" key="6">
    <source>
        <dbReference type="ARBA" id="ARBA00022692"/>
    </source>
</evidence>
<keyword evidence="8" id="KW-0460">Magnesium</keyword>
<dbReference type="GO" id="GO:0005886">
    <property type="term" value="C:plasma membrane"/>
    <property type="evidence" value="ECO:0007669"/>
    <property type="project" value="UniProtKB-SubCell"/>
</dbReference>
<evidence type="ECO:0000256" key="2">
    <source>
        <dbReference type="ARBA" id="ARBA00006024"/>
    </source>
</evidence>
<dbReference type="InterPro" id="IPR036412">
    <property type="entry name" value="HAD-like_sf"/>
</dbReference>
<dbReference type="InterPro" id="IPR008250">
    <property type="entry name" value="ATPase_P-typ_transduc_dom_A_sf"/>
</dbReference>
<name>A0A383TVR6_9FLAO</name>
<dbReference type="GO" id="GO:0016887">
    <property type="term" value="F:ATP hydrolysis activity"/>
    <property type="evidence" value="ECO:0007669"/>
    <property type="project" value="InterPro"/>
</dbReference>
<keyword evidence="10 13" id="KW-1133">Transmembrane helix</keyword>
<feature type="transmembrane region" description="Helical" evidence="13">
    <location>
        <begin position="99"/>
        <end position="117"/>
    </location>
</feature>
<evidence type="ECO:0000256" key="3">
    <source>
        <dbReference type="ARBA" id="ARBA00022448"/>
    </source>
</evidence>
<dbReference type="InterPro" id="IPR001757">
    <property type="entry name" value="P_typ_ATPase"/>
</dbReference>
<proteinExistence type="inferred from homology"/>
<dbReference type="Gene3D" id="3.40.50.1000">
    <property type="entry name" value="HAD superfamily/HAD-like"/>
    <property type="match status" value="1"/>
</dbReference>
<keyword evidence="5" id="KW-0597">Phosphoprotein</keyword>
<evidence type="ECO:0000256" key="9">
    <source>
        <dbReference type="ARBA" id="ARBA00022967"/>
    </source>
</evidence>
<evidence type="ECO:0000256" key="11">
    <source>
        <dbReference type="ARBA" id="ARBA00023065"/>
    </source>
</evidence>
<sequence length="683" mass="77818">MHPAIQFSHVNFPQRKVQISYRSDELKLADLAQFLANLGYKPSINLENLDKKEQKKDRSLVFQLVIAGFCFGNIMLLAFPEYVNPEETWLTENRLFFRWLMFGLSLPVVLYSASSYLKSAYFALKTRKVNIDIPIAIGILVLFFRSTYEVVADLSPGYFDSLAGLVFFMLIGKWFQQRTYQSLAFDRDYKSFYPIAVTKIDENQNHENILLSELKKGDRILLRDEEILPADAILIKGSAYIDNSFITGESRLIHKKTGDKIYAGGKQSGAAIELEIIEEVNQSYLTSLWNHDTFRQKNSFLDNLINQVSRYFVYIILSIALISGIFWYFYDTSQMFQVITAVLIIACPCALALAAPFTLGNLMRIMGRKAYYAKEAFTLEKMNKIDTLVFDKTGTLTQNDAQQVRYEGDKLSGNDKTMIYSMAMQSNHPLSQMLQEFFKGLEKLEVKNYQQIKGKGQKAEINGTEVALGSHQWIAQENEVGRETEVWYRCNGKIKGRFVFENQYRKNLSEIFKGLKNYDIHVLSGDNDHEREILEKIIQQKQNLNFNQSPQDKLNYIKNLQEKGRKVMMIGDGLNDAGALQQSDVGVAVAEDMNSFSPSCDAILAGSSFRLLPYFLKLSQKGIFLVKIAFVISFLYNIIGLSFAVTGNLEPVVAAILMPVSSISVVIFATVGSWFLAYRLFKK</sequence>
<evidence type="ECO:0000313" key="15">
    <source>
        <dbReference type="EMBL" id="SZD71330.1"/>
    </source>
</evidence>
<reference evidence="15 16" key="1">
    <citation type="submission" date="2018-09" db="EMBL/GenBank/DDBJ databases">
        <authorList>
            <consortium name="Pathogen Informatics"/>
        </authorList>
    </citation>
    <scope>NUCLEOTIDE SEQUENCE [LARGE SCALE GENOMIC DNA]</scope>
    <source>
        <strain evidence="15 16">OH-22767</strain>
    </source>
</reference>
<dbReference type="PRINTS" id="PR00119">
    <property type="entry name" value="CATATPASE"/>
</dbReference>
<feature type="transmembrane region" description="Helical" evidence="13">
    <location>
        <begin position="60"/>
        <end position="79"/>
    </location>
</feature>
<dbReference type="EC" id="3.6.3.-" evidence="15"/>
<comment type="subcellular location">
    <subcellularLocation>
        <location evidence="1">Cell membrane</location>
        <topology evidence="1">Multi-pass membrane protein</topology>
    </subcellularLocation>
</comment>
<dbReference type="SUPFAM" id="SSF81653">
    <property type="entry name" value="Calcium ATPase, transduction domain A"/>
    <property type="match status" value="1"/>
</dbReference>
<keyword evidence="15" id="KW-0378">Hydrolase</keyword>
<evidence type="ECO:0000313" key="16">
    <source>
        <dbReference type="Proteomes" id="UP000262142"/>
    </source>
</evidence>
<evidence type="ECO:0000256" key="10">
    <source>
        <dbReference type="ARBA" id="ARBA00022989"/>
    </source>
</evidence>
<organism evidence="15 16">
    <name type="scientific">Candidatus Ornithobacterium hominis</name>
    <dbReference type="NCBI Taxonomy" id="2497989"/>
    <lineage>
        <taxon>Bacteria</taxon>
        <taxon>Pseudomonadati</taxon>
        <taxon>Bacteroidota</taxon>
        <taxon>Flavobacteriia</taxon>
        <taxon>Flavobacteriales</taxon>
        <taxon>Weeksellaceae</taxon>
        <taxon>Ornithobacterium</taxon>
    </lineage>
</organism>
<dbReference type="GO" id="GO:0005507">
    <property type="term" value="F:copper ion binding"/>
    <property type="evidence" value="ECO:0007669"/>
    <property type="project" value="TreeGrafter"/>
</dbReference>
<dbReference type="InterPro" id="IPR018303">
    <property type="entry name" value="ATPase_P-typ_P_site"/>
</dbReference>
<dbReference type="Proteomes" id="UP000262142">
    <property type="component" value="Unassembled WGS sequence"/>
</dbReference>
<evidence type="ECO:0000256" key="1">
    <source>
        <dbReference type="ARBA" id="ARBA00004651"/>
    </source>
</evidence>
<keyword evidence="12 13" id="KW-0472">Membrane</keyword>
<dbReference type="PRINTS" id="PR00943">
    <property type="entry name" value="CUATPASE"/>
</dbReference>
<keyword evidence="4" id="KW-1003">Cell membrane</keyword>
<protein>
    <submittedName>
        <fullName evidence="15">Cation-transporting ATPase PacS</fullName>
        <ecNumber evidence="15">3.6.3.-</ecNumber>
    </submittedName>
</protein>
<dbReference type="PROSITE" id="PS00154">
    <property type="entry name" value="ATPASE_E1_E2"/>
    <property type="match status" value="1"/>
</dbReference>
<dbReference type="PANTHER" id="PTHR43520:SF5">
    <property type="entry name" value="CATION-TRANSPORTING P-TYPE ATPASE-RELATED"/>
    <property type="match status" value="1"/>
</dbReference>
<evidence type="ECO:0000256" key="4">
    <source>
        <dbReference type="ARBA" id="ARBA00022475"/>
    </source>
</evidence>
<evidence type="ECO:0000259" key="14">
    <source>
        <dbReference type="Pfam" id="PF00122"/>
    </source>
</evidence>
<feature type="transmembrane region" description="Helical" evidence="13">
    <location>
        <begin position="652"/>
        <end position="677"/>
    </location>
</feature>
<dbReference type="RefSeq" id="WP_317126755.1">
    <property type="nucleotide sequence ID" value="NZ_UNSC01000001.1"/>
</dbReference>
<gene>
    <name evidence="15" type="primary">pacS</name>
    <name evidence="15" type="ORF">SAMEA104719789_00427</name>
</gene>
<feature type="domain" description="P-type ATPase A" evidence="14">
    <location>
        <begin position="195"/>
        <end position="289"/>
    </location>
</feature>
<keyword evidence="11" id="KW-0406">Ion transport</keyword>
<keyword evidence="7" id="KW-0479">Metal-binding</keyword>
<feature type="transmembrane region" description="Helical" evidence="13">
    <location>
        <begin position="129"/>
        <end position="146"/>
    </location>
</feature>
<dbReference type="AlphaFoldDB" id="A0A383TVR6"/>
<evidence type="ECO:0000256" key="7">
    <source>
        <dbReference type="ARBA" id="ARBA00022723"/>
    </source>
</evidence>
<feature type="transmembrane region" description="Helical" evidence="13">
    <location>
        <begin position="624"/>
        <end position="646"/>
    </location>
</feature>
<evidence type="ECO:0000256" key="12">
    <source>
        <dbReference type="ARBA" id="ARBA00023136"/>
    </source>
</evidence>
<dbReference type="EMBL" id="UNSC01000001">
    <property type="protein sequence ID" value="SZD71330.1"/>
    <property type="molecule type" value="Genomic_DNA"/>
</dbReference>
<dbReference type="InterPro" id="IPR059000">
    <property type="entry name" value="ATPase_P-type_domA"/>
</dbReference>
<accession>A0A383TVR6</accession>
<evidence type="ECO:0000256" key="13">
    <source>
        <dbReference type="SAM" id="Phobius"/>
    </source>
</evidence>
<dbReference type="GO" id="GO:0043682">
    <property type="term" value="F:P-type divalent copper transporter activity"/>
    <property type="evidence" value="ECO:0007669"/>
    <property type="project" value="TreeGrafter"/>
</dbReference>
<evidence type="ECO:0000256" key="5">
    <source>
        <dbReference type="ARBA" id="ARBA00022553"/>
    </source>
</evidence>
<dbReference type="NCBIfam" id="TIGR01494">
    <property type="entry name" value="ATPase_P-type"/>
    <property type="match status" value="1"/>
</dbReference>
<dbReference type="InterPro" id="IPR023298">
    <property type="entry name" value="ATPase_P-typ_TM_dom_sf"/>
</dbReference>
<feature type="transmembrane region" description="Helical" evidence="13">
    <location>
        <begin position="311"/>
        <end position="330"/>
    </location>
</feature>
<dbReference type="Pfam" id="PF00122">
    <property type="entry name" value="E1-E2_ATPase"/>
    <property type="match status" value="1"/>
</dbReference>
<dbReference type="SUPFAM" id="SSF56784">
    <property type="entry name" value="HAD-like"/>
    <property type="match status" value="1"/>
</dbReference>
<dbReference type="Pfam" id="PF00702">
    <property type="entry name" value="Hydrolase"/>
    <property type="match status" value="1"/>
</dbReference>
<keyword evidence="16" id="KW-1185">Reference proteome</keyword>
<feature type="transmembrane region" description="Helical" evidence="13">
    <location>
        <begin position="336"/>
        <end position="359"/>
    </location>
</feature>
<dbReference type="GO" id="GO:0055070">
    <property type="term" value="P:copper ion homeostasis"/>
    <property type="evidence" value="ECO:0007669"/>
    <property type="project" value="TreeGrafter"/>
</dbReference>
<dbReference type="InterPro" id="IPR023299">
    <property type="entry name" value="ATPase_P-typ_cyto_dom_N"/>
</dbReference>
<comment type="similarity">
    <text evidence="2">Belongs to the cation transport ATPase (P-type) (TC 3.A.3) family. Type IB subfamily.</text>
</comment>
<dbReference type="PANTHER" id="PTHR43520">
    <property type="entry name" value="ATP7, ISOFORM B"/>
    <property type="match status" value="1"/>
</dbReference>
<keyword evidence="3" id="KW-0813">Transport</keyword>